<accession>A0ABN7SIZ3</accession>
<evidence type="ECO:0000313" key="1">
    <source>
        <dbReference type="EMBL" id="CAG5098539.1"/>
    </source>
</evidence>
<proteinExistence type="predicted"/>
<evidence type="ECO:0000313" key="2">
    <source>
        <dbReference type="Proteomes" id="UP001158576"/>
    </source>
</evidence>
<dbReference type="EMBL" id="OU015569">
    <property type="protein sequence ID" value="CAG5098539.1"/>
    <property type="molecule type" value="Genomic_DNA"/>
</dbReference>
<name>A0ABN7SIZ3_OIKDI</name>
<protein>
    <submittedName>
        <fullName evidence="1">Oidioi.mRNA.OKI2018_I69.XSR.g15758.t1.cds</fullName>
    </submittedName>
</protein>
<reference evidence="1 2" key="1">
    <citation type="submission" date="2021-04" db="EMBL/GenBank/DDBJ databases">
        <authorList>
            <person name="Bliznina A."/>
        </authorList>
    </citation>
    <scope>NUCLEOTIDE SEQUENCE [LARGE SCALE GENOMIC DNA]</scope>
</reference>
<sequence length="308" mass="34703">MLEPHGGAFVHSNSDWTDDISGIPGFSAYNSCPIRYCTFSWRIQSVDCCGFFAFTHSDEKLKYRAKIAFTCMGIAEQKNPSQTQRSVSELLEELRRECSGSPTSNQGPQFGLILRHDGYLYTGTLGCQVAMWPSVEVSCFSLTISVDVYPQSEVSPNMVVVLVSNGLLQYLADNNCPRPITRIMDEFRESVRGCTDNYDKTCHWTMDRIENSYGKVSSTYEAVFLGIKILAPQIQISAPEVLKPAKNTVLTIPSIQTDCRILIQRQRLFQCNATRPNPNKVLQRFQLTLRASIISIRSSVKDIEERKV</sequence>
<organism evidence="1 2">
    <name type="scientific">Oikopleura dioica</name>
    <name type="common">Tunicate</name>
    <dbReference type="NCBI Taxonomy" id="34765"/>
    <lineage>
        <taxon>Eukaryota</taxon>
        <taxon>Metazoa</taxon>
        <taxon>Chordata</taxon>
        <taxon>Tunicata</taxon>
        <taxon>Appendicularia</taxon>
        <taxon>Copelata</taxon>
        <taxon>Oikopleuridae</taxon>
        <taxon>Oikopleura</taxon>
    </lineage>
</organism>
<dbReference type="Proteomes" id="UP001158576">
    <property type="component" value="Chromosome XSR"/>
</dbReference>
<keyword evidence="2" id="KW-1185">Reference proteome</keyword>
<gene>
    <name evidence="1" type="ORF">OKIOD_LOCUS7316</name>
</gene>